<accession>A0AA36F6C2</accession>
<evidence type="ECO:0000313" key="3">
    <source>
        <dbReference type="Proteomes" id="UP001162480"/>
    </source>
</evidence>
<sequence length="91" mass="10057">MLHIQSAYLTYIILDMSLFIRVCCDGDGGSGDSSGGSSVYSSKHVRFLYVFSKAGVTVVFILLFNNKKGNQRIGERCFLSSVVSKLHLNRC</sequence>
<dbReference type="EMBL" id="OX597822">
    <property type="protein sequence ID" value="CAI9727431.1"/>
    <property type="molecule type" value="Genomic_DNA"/>
</dbReference>
<gene>
    <name evidence="2" type="ORF">OCTVUL_1B010166</name>
</gene>
<keyword evidence="1" id="KW-1133">Transmembrane helix</keyword>
<evidence type="ECO:0000313" key="2">
    <source>
        <dbReference type="EMBL" id="CAI9727431.1"/>
    </source>
</evidence>
<organism evidence="2 3">
    <name type="scientific">Octopus vulgaris</name>
    <name type="common">Common octopus</name>
    <dbReference type="NCBI Taxonomy" id="6645"/>
    <lineage>
        <taxon>Eukaryota</taxon>
        <taxon>Metazoa</taxon>
        <taxon>Spiralia</taxon>
        <taxon>Lophotrochozoa</taxon>
        <taxon>Mollusca</taxon>
        <taxon>Cephalopoda</taxon>
        <taxon>Coleoidea</taxon>
        <taxon>Octopodiformes</taxon>
        <taxon>Octopoda</taxon>
        <taxon>Incirrata</taxon>
        <taxon>Octopodidae</taxon>
        <taxon>Octopus</taxon>
    </lineage>
</organism>
<protein>
    <submittedName>
        <fullName evidence="2">Uncharacterized protein</fullName>
    </submittedName>
</protein>
<keyword evidence="1" id="KW-0472">Membrane</keyword>
<name>A0AA36F6C2_OCTVU</name>
<dbReference type="AlphaFoldDB" id="A0AA36F6C2"/>
<evidence type="ECO:0000256" key="1">
    <source>
        <dbReference type="SAM" id="Phobius"/>
    </source>
</evidence>
<dbReference type="Proteomes" id="UP001162480">
    <property type="component" value="Chromosome 9"/>
</dbReference>
<keyword evidence="3" id="KW-1185">Reference proteome</keyword>
<feature type="transmembrane region" description="Helical" evidence="1">
    <location>
        <begin position="47"/>
        <end position="64"/>
    </location>
</feature>
<reference evidence="2" key="1">
    <citation type="submission" date="2023-08" db="EMBL/GenBank/DDBJ databases">
        <authorList>
            <person name="Alioto T."/>
            <person name="Alioto T."/>
            <person name="Gomez Garrido J."/>
        </authorList>
    </citation>
    <scope>NUCLEOTIDE SEQUENCE</scope>
</reference>
<proteinExistence type="predicted"/>
<keyword evidence="1" id="KW-0812">Transmembrane</keyword>